<name>A0ABY7HIG3_9BACT</name>
<dbReference type="RefSeq" id="WP_269041022.1">
    <property type="nucleotide sequence ID" value="NZ_CP114040.1"/>
</dbReference>
<evidence type="ECO:0000313" key="2">
    <source>
        <dbReference type="Proteomes" id="UP001164459"/>
    </source>
</evidence>
<keyword evidence="2" id="KW-1185">Reference proteome</keyword>
<organism evidence="1 2">
    <name type="scientific">Nannocystis punicea</name>
    <dbReference type="NCBI Taxonomy" id="2995304"/>
    <lineage>
        <taxon>Bacteria</taxon>
        <taxon>Pseudomonadati</taxon>
        <taxon>Myxococcota</taxon>
        <taxon>Polyangia</taxon>
        <taxon>Nannocystales</taxon>
        <taxon>Nannocystaceae</taxon>
        <taxon>Nannocystis</taxon>
    </lineage>
</organism>
<sequence>MSIAFEELLTPRGRPYVRVTVAGEFGLTEAEQFVQRFGKDGPYYMKPSMSVVPRGTEYTTEARKHLQTMGEAGPTCTVTSSPLVRAAINLMLRLSGRPNTLRLCGTESEALAWLDERLS</sequence>
<evidence type="ECO:0008006" key="3">
    <source>
        <dbReference type="Google" id="ProtNLM"/>
    </source>
</evidence>
<gene>
    <name evidence="1" type="ORF">O0S08_21220</name>
</gene>
<dbReference type="Proteomes" id="UP001164459">
    <property type="component" value="Chromosome"/>
</dbReference>
<evidence type="ECO:0000313" key="1">
    <source>
        <dbReference type="EMBL" id="WAS98664.1"/>
    </source>
</evidence>
<reference evidence="1" key="1">
    <citation type="submission" date="2022-11" db="EMBL/GenBank/DDBJ databases">
        <title>Minimal conservation of predation-associated metabolite biosynthetic gene clusters underscores biosynthetic potential of Myxococcota including descriptions for ten novel species: Archangium lansinium sp. nov., Myxococcus landrumus sp. nov., Nannocystis bai.</title>
        <authorList>
            <person name="Ahearne A."/>
            <person name="Stevens C."/>
            <person name="Dowd S."/>
        </authorList>
    </citation>
    <scope>NUCLEOTIDE SEQUENCE</scope>
    <source>
        <strain evidence="1">Fl3</strain>
    </source>
</reference>
<accession>A0ABY7HIG3</accession>
<dbReference type="EMBL" id="CP114040">
    <property type="protein sequence ID" value="WAS98664.1"/>
    <property type="molecule type" value="Genomic_DNA"/>
</dbReference>
<proteinExistence type="predicted"/>
<protein>
    <recommendedName>
        <fullName evidence="3">STAS/SEC14 domain-containing protein</fullName>
    </recommendedName>
</protein>